<evidence type="ECO:0000313" key="6">
    <source>
        <dbReference type="Proteomes" id="UP001064971"/>
    </source>
</evidence>
<keyword evidence="5" id="KW-0614">Plasmid</keyword>
<proteinExistence type="predicted"/>
<keyword evidence="1" id="KW-0805">Transcription regulation</keyword>
<dbReference type="EMBL" id="AP026561">
    <property type="protein sequence ID" value="BDP43652.1"/>
    <property type="molecule type" value="Genomic_DNA"/>
</dbReference>
<gene>
    <name evidence="5" type="ORF">DAETH_36210</name>
</gene>
<dbReference type="InterPro" id="IPR051081">
    <property type="entry name" value="HTH_MetalResp_TranReg"/>
</dbReference>
<dbReference type="Proteomes" id="UP001064971">
    <property type="component" value="Plasmid pDAETH-1"/>
</dbReference>
<dbReference type="InterPro" id="IPR036390">
    <property type="entry name" value="WH_DNA-bd_sf"/>
</dbReference>
<dbReference type="PROSITE" id="PS50987">
    <property type="entry name" value="HTH_ARSR_2"/>
    <property type="match status" value="1"/>
</dbReference>
<dbReference type="InterPro" id="IPR011991">
    <property type="entry name" value="ArsR-like_HTH"/>
</dbReference>
<reference evidence="5" key="1">
    <citation type="submission" date="2022-07" db="EMBL/GenBank/DDBJ databases">
        <title>Complete Genome Sequence of the Radioresistant Bacterium Deinococcus aetherius ST0316, Isolated from the Air Dust collected in Lower Stratosphere above Japan.</title>
        <authorList>
            <person name="Satoh K."/>
            <person name="Hagiwara K."/>
            <person name="Katsumata K."/>
            <person name="Kubo A."/>
            <person name="Yokobori S."/>
            <person name="Yamagishi A."/>
            <person name="Oono Y."/>
            <person name="Narumi I."/>
        </authorList>
    </citation>
    <scope>NUCLEOTIDE SEQUENCE</scope>
    <source>
        <strain evidence="5">ST0316</strain>
        <plasmid evidence="5">pDAETH-1</plasmid>
    </source>
</reference>
<accession>A0ABN6RJZ0</accession>
<dbReference type="Gene3D" id="1.10.10.10">
    <property type="entry name" value="Winged helix-like DNA-binding domain superfamily/Winged helix DNA-binding domain"/>
    <property type="match status" value="1"/>
</dbReference>
<dbReference type="CDD" id="cd00090">
    <property type="entry name" value="HTH_ARSR"/>
    <property type="match status" value="1"/>
</dbReference>
<keyword evidence="3" id="KW-0804">Transcription</keyword>
<dbReference type="PANTHER" id="PTHR33154:SF32">
    <property type="entry name" value="TRANSCRIPTIONAL REGULATORY PROTEIN"/>
    <property type="match status" value="1"/>
</dbReference>
<sequence>MIKALANGTRLTVLDWLKDPVANFPPQVDGDLVEDGVCADHIRDKLGIAAATASRHLTLLTEAGLLVCTRKRGWAFYRRDEIAIRAFTHALDTGL</sequence>
<name>A0ABN6RJZ0_9DEIO</name>
<organism evidence="5 6">
    <name type="scientific">Deinococcus aetherius</name>
    <dbReference type="NCBI Taxonomy" id="200252"/>
    <lineage>
        <taxon>Bacteria</taxon>
        <taxon>Thermotogati</taxon>
        <taxon>Deinococcota</taxon>
        <taxon>Deinococci</taxon>
        <taxon>Deinococcales</taxon>
        <taxon>Deinococcaceae</taxon>
        <taxon>Deinococcus</taxon>
    </lineage>
</organism>
<evidence type="ECO:0000256" key="3">
    <source>
        <dbReference type="ARBA" id="ARBA00023163"/>
    </source>
</evidence>
<keyword evidence="6" id="KW-1185">Reference proteome</keyword>
<evidence type="ECO:0000256" key="2">
    <source>
        <dbReference type="ARBA" id="ARBA00023125"/>
    </source>
</evidence>
<geneLocation type="plasmid" evidence="5 6">
    <name>pDAETH-1</name>
</geneLocation>
<dbReference type="InterPro" id="IPR001845">
    <property type="entry name" value="HTH_ArsR_DNA-bd_dom"/>
</dbReference>
<dbReference type="InterPro" id="IPR036388">
    <property type="entry name" value="WH-like_DNA-bd_sf"/>
</dbReference>
<feature type="domain" description="HTH arsR-type" evidence="4">
    <location>
        <begin position="1"/>
        <end position="95"/>
    </location>
</feature>
<dbReference type="SUPFAM" id="SSF46785">
    <property type="entry name" value="Winged helix' DNA-binding domain"/>
    <property type="match status" value="1"/>
</dbReference>
<evidence type="ECO:0000313" key="5">
    <source>
        <dbReference type="EMBL" id="BDP43652.1"/>
    </source>
</evidence>
<evidence type="ECO:0000259" key="4">
    <source>
        <dbReference type="PROSITE" id="PS50987"/>
    </source>
</evidence>
<evidence type="ECO:0000256" key="1">
    <source>
        <dbReference type="ARBA" id="ARBA00023015"/>
    </source>
</evidence>
<keyword evidence="2" id="KW-0238">DNA-binding</keyword>
<protein>
    <submittedName>
        <fullName evidence="5">Transcriptional regulator</fullName>
    </submittedName>
</protein>
<dbReference type="PANTHER" id="PTHR33154">
    <property type="entry name" value="TRANSCRIPTIONAL REGULATOR, ARSR FAMILY"/>
    <property type="match status" value="1"/>
</dbReference>